<dbReference type="Proteomes" id="UP000295182">
    <property type="component" value="Unassembled WGS sequence"/>
</dbReference>
<reference evidence="2 3" key="1">
    <citation type="submission" date="2019-03" db="EMBL/GenBank/DDBJ databases">
        <title>Genomic Encyclopedia of Type Strains, Phase IV (KMG-IV): sequencing the most valuable type-strain genomes for metagenomic binning, comparative biology and taxonomic classification.</title>
        <authorList>
            <person name="Goeker M."/>
        </authorList>
    </citation>
    <scope>NUCLEOTIDE SEQUENCE [LARGE SCALE GENOMIC DNA]</scope>
    <source>
        <strain evidence="2 3">DSM 1837</strain>
    </source>
</reference>
<feature type="signal peptide" evidence="1">
    <location>
        <begin position="1"/>
        <end position="28"/>
    </location>
</feature>
<accession>A0A4R2N018</accession>
<dbReference type="AlphaFoldDB" id="A0A4R2N018"/>
<evidence type="ECO:0000256" key="1">
    <source>
        <dbReference type="SAM" id="SignalP"/>
    </source>
</evidence>
<dbReference type="Pfam" id="PF06980">
    <property type="entry name" value="DUF1302"/>
    <property type="match status" value="1"/>
</dbReference>
<comment type="caution">
    <text evidence="2">The sequence shown here is derived from an EMBL/GenBank/DDBJ whole genome shotgun (WGS) entry which is preliminary data.</text>
</comment>
<organism evidence="2 3">
    <name type="scientific">Simplicispira metamorpha</name>
    <dbReference type="NCBI Taxonomy" id="80881"/>
    <lineage>
        <taxon>Bacteria</taxon>
        <taxon>Pseudomonadati</taxon>
        <taxon>Pseudomonadota</taxon>
        <taxon>Betaproteobacteria</taxon>
        <taxon>Burkholderiales</taxon>
        <taxon>Comamonadaceae</taxon>
        <taxon>Simplicispira</taxon>
    </lineage>
</organism>
<dbReference type="InterPro" id="IPR010727">
    <property type="entry name" value="DUF1302"/>
</dbReference>
<gene>
    <name evidence="2" type="ORF">EV674_13625</name>
</gene>
<dbReference type="RefSeq" id="WP_119014471.1">
    <property type="nucleotide sequence ID" value="NZ_QXNC01000038.1"/>
</dbReference>
<sequence>MYNKAPRKNITPIALAAALLCGAGAASAGEPIEFGDGYKFDWRVNTNYTLSQRVKSQDPILAGSAASNDGNNNFNKHALTANRFSALFEGKLSKGESGFVLSGSTFYDDVYHRDNDNTGNRISKPGPVNQFTAEAKRFHGGYSRILDAYAYTSFDFGDSSRATIRVGRQAVNWGEAVYFPNIAQAQGPFDGTKTGVPGTETKDVILPEDQIAASIEITPRWTMLGQVQFGFHETIAPAPGSFLNTSDGVGPGGTCIGVYSGNNCMGFGRGADIKPGKTGQWGIGTRYRVTDQTEAGLYYLNYNDRTPLPIMQPRPPTFAVGSYQVRYFDNVKLLGGTVSTTFGNTTAYSELTHRKGVPILIGPFATPTRANATQLNVGTFTNLGRSALADQVQLLGEISAIKYSGYDGPKSNLNFKTDSGLAFSGTLVLGYPGIFEGWDLTVPISYSQQLSGRTLLGGVGGKGDKRYSIGASFVHRGNLSVGVTYLGYAGGASLDATSNRLLADRDQLSLNMKYSF</sequence>
<keyword evidence="1" id="KW-0732">Signal</keyword>
<proteinExistence type="predicted"/>
<evidence type="ECO:0000313" key="3">
    <source>
        <dbReference type="Proteomes" id="UP000295182"/>
    </source>
</evidence>
<dbReference type="EMBL" id="SLXH01000036">
    <property type="protein sequence ID" value="TCP12695.1"/>
    <property type="molecule type" value="Genomic_DNA"/>
</dbReference>
<keyword evidence="3" id="KW-1185">Reference proteome</keyword>
<feature type="chain" id="PRO_5020555652" evidence="1">
    <location>
        <begin position="29"/>
        <end position="516"/>
    </location>
</feature>
<protein>
    <submittedName>
        <fullName evidence="2">Uncharacterized protein DUF1302</fullName>
    </submittedName>
</protein>
<name>A0A4R2N018_9BURK</name>
<dbReference type="OrthoDB" id="8932625at2"/>
<evidence type="ECO:0000313" key="2">
    <source>
        <dbReference type="EMBL" id="TCP12695.1"/>
    </source>
</evidence>